<dbReference type="Pfam" id="PF05992">
    <property type="entry name" value="SbmA_BacA"/>
    <property type="match status" value="1"/>
</dbReference>
<dbReference type="EMBL" id="LR134190">
    <property type="protein sequence ID" value="VEB62654.1"/>
    <property type="molecule type" value="Genomic_DNA"/>
</dbReference>
<dbReference type="GO" id="GO:0015833">
    <property type="term" value="P:peptide transport"/>
    <property type="evidence" value="ECO:0007669"/>
    <property type="project" value="InterPro"/>
</dbReference>
<name>A0A3S4IX89_SALET</name>
<dbReference type="InterPro" id="IPR009248">
    <property type="entry name" value="SbmA_BacA"/>
</dbReference>
<keyword evidence="1" id="KW-0472">Membrane</keyword>
<protein>
    <submittedName>
        <fullName evidence="2">Transport protein</fullName>
    </submittedName>
</protein>
<evidence type="ECO:0000256" key="1">
    <source>
        <dbReference type="SAM" id="Phobius"/>
    </source>
</evidence>
<dbReference type="AlphaFoldDB" id="A0A3S4IX89"/>
<evidence type="ECO:0000313" key="2">
    <source>
        <dbReference type="EMBL" id="VEB62654.1"/>
    </source>
</evidence>
<proteinExistence type="predicted"/>
<organism evidence="2 3">
    <name type="scientific">Salmonella enterica I</name>
    <dbReference type="NCBI Taxonomy" id="59201"/>
    <lineage>
        <taxon>Bacteria</taxon>
        <taxon>Pseudomonadati</taxon>
        <taxon>Pseudomonadota</taxon>
        <taxon>Gammaproteobacteria</taxon>
        <taxon>Enterobacterales</taxon>
        <taxon>Enterobacteriaceae</taxon>
        <taxon>Salmonella</taxon>
    </lineage>
</organism>
<accession>A0A3S4IX89</accession>
<dbReference type="GO" id="GO:1904680">
    <property type="term" value="F:peptide transmembrane transporter activity"/>
    <property type="evidence" value="ECO:0007669"/>
    <property type="project" value="InterPro"/>
</dbReference>
<sequence>MPAVYETRRNNSVEQKCELKRHNVGHNAWFSPFICVGMACYCRRHSSRNKDKKLAGEHDVLNLFSQSQGRFSCRRLFWALIAVIFWQAGGGDWVARLVGASDEVPISAARFWSLDYLIFYAYYLICVGLFATFWFIYSPHRWQYWSILGTSLIIFVTWFLVEVGVAVNAWYAPFYDLIQTALSSPHKVTLGSILS</sequence>
<dbReference type="GO" id="GO:0016020">
    <property type="term" value="C:membrane"/>
    <property type="evidence" value="ECO:0007669"/>
    <property type="project" value="InterPro"/>
</dbReference>
<dbReference type="Proteomes" id="UP000269208">
    <property type="component" value="Chromosome"/>
</dbReference>
<keyword evidence="1" id="KW-0812">Transmembrane</keyword>
<gene>
    <name evidence="2" type="primary">sbmA_4</name>
    <name evidence="2" type="ORF">NCTC6754_08054</name>
</gene>
<evidence type="ECO:0000313" key="3">
    <source>
        <dbReference type="Proteomes" id="UP000269208"/>
    </source>
</evidence>
<feature type="transmembrane region" description="Helical" evidence="1">
    <location>
        <begin position="144"/>
        <end position="171"/>
    </location>
</feature>
<feature type="transmembrane region" description="Helical" evidence="1">
    <location>
        <begin position="76"/>
        <end position="96"/>
    </location>
</feature>
<reference evidence="2 3" key="1">
    <citation type="submission" date="2018-12" db="EMBL/GenBank/DDBJ databases">
        <authorList>
            <consortium name="Pathogen Informatics"/>
        </authorList>
    </citation>
    <scope>NUCLEOTIDE SEQUENCE [LARGE SCALE GENOMIC DNA]</scope>
    <source>
        <strain evidence="2 3">NCTC6754</strain>
    </source>
</reference>
<keyword evidence="1" id="KW-1133">Transmembrane helix</keyword>
<feature type="transmembrane region" description="Helical" evidence="1">
    <location>
        <begin position="116"/>
        <end position="137"/>
    </location>
</feature>